<evidence type="ECO:0000256" key="7">
    <source>
        <dbReference type="ARBA" id="ARBA00022989"/>
    </source>
</evidence>
<feature type="transmembrane region" description="Helical" evidence="9">
    <location>
        <begin position="153"/>
        <end position="173"/>
    </location>
</feature>
<gene>
    <name evidence="11" type="ORF">QA539_02415</name>
</gene>
<evidence type="ECO:0000256" key="2">
    <source>
        <dbReference type="ARBA" id="ARBA00006523"/>
    </source>
</evidence>
<keyword evidence="5" id="KW-0762">Sugar transport</keyword>
<evidence type="ECO:0000256" key="5">
    <source>
        <dbReference type="ARBA" id="ARBA00022597"/>
    </source>
</evidence>
<comment type="subcellular location">
    <subcellularLocation>
        <location evidence="1">Cell membrane</location>
        <topology evidence="1">Multi-pass membrane protein</topology>
    </subcellularLocation>
</comment>
<evidence type="ECO:0000256" key="8">
    <source>
        <dbReference type="ARBA" id="ARBA00023136"/>
    </source>
</evidence>
<dbReference type="SUPFAM" id="SSF103473">
    <property type="entry name" value="MFS general substrate transporter"/>
    <property type="match status" value="1"/>
</dbReference>
<keyword evidence="6 9" id="KW-0812">Transmembrane</keyword>
<dbReference type="Gene3D" id="1.20.1250.20">
    <property type="entry name" value="MFS general substrate transporter like domains"/>
    <property type="match status" value="2"/>
</dbReference>
<evidence type="ECO:0000313" key="11">
    <source>
        <dbReference type="EMBL" id="WZE71364.1"/>
    </source>
</evidence>
<feature type="transmembrane region" description="Helical" evidence="9">
    <location>
        <begin position="347"/>
        <end position="369"/>
    </location>
</feature>
<sequence>MNLTKRVCSMFRDLLTIKNYKLFLINMILLGMALAITVPFFVLYATQELGMTRGLYGVMMALFALAGFMVNTIVARFSDRANFNRKYMIMFSVMMAAIAFSTYFYIDNPVVFIMIYVFFGGMGAPAMPQLYASARESINVSASSKNAVFANTLLRSMFSFGFLFGPLVGTVLLKKFGFAGIFGGTILLYIIVLLSFLFFYKEIKVEKPAHAKGHIEPVAPNLLKDTYLLIPFLAFVFLHIGQWMYTLNMPLFVTEFLNADEANVGYLASLCAGLEVPFMIILGILASRFQTRTLLMIGAVFGGGYYLSIGLFDSVTAMLIGQIGLAFFLAILLGLGISYFQDILPDFPGYASTLFSNAMIAGQLLGNLLGGVMSDVVGLGNVFYVSSSFVLIAFILLIFTKPIKMEDLA</sequence>
<evidence type="ECO:0000313" key="12">
    <source>
        <dbReference type="Proteomes" id="UP001465447"/>
    </source>
</evidence>
<feature type="transmembrane region" description="Helical" evidence="9">
    <location>
        <begin position="293"/>
        <end position="312"/>
    </location>
</feature>
<organism evidence="11 12">
    <name type="scientific">Macrococcus psychrotolerans</name>
    <dbReference type="NCBI Taxonomy" id="3039389"/>
    <lineage>
        <taxon>Bacteria</taxon>
        <taxon>Bacillati</taxon>
        <taxon>Bacillota</taxon>
        <taxon>Bacilli</taxon>
        <taxon>Bacillales</taxon>
        <taxon>Staphylococcaceae</taxon>
        <taxon>Macrococcus</taxon>
    </lineage>
</organism>
<evidence type="ECO:0000256" key="4">
    <source>
        <dbReference type="ARBA" id="ARBA00022475"/>
    </source>
</evidence>
<feature type="transmembrane region" description="Helical" evidence="9">
    <location>
        <begin position="87"/>
        <end position="106"/>
    </location>
</feature>
<evidence type="ECO:0000259" key="10">
    <source>
        <dbReference type="PROSITE" id="PS50850"/>
    </source>
</evidence>
<keyword evidence="12" id="KW-1185">Reference proteome</keyword>
<dbReference type="PANTHER" id="PTHR23535">
    <property type="entry name" value="SUGAR EFFLUX TRANSPORTER A-RELATED"/>
    <property type="match status" value="1"/>
</dbReference>
<feature type="transmembrane region" description="Helical" evidence="9">
    <location>
        <begin position="20"/>
        <end position="42"/>
    </location>
</feature>
<feature type="transmembrane region" description="Helical" evidence="9">
    <location>
        <begin position="112"/>
        <end position="132"/>
    </location>
</feature>
<feature type="domain" description="Major facilitator superfamily (MFS) profile" evidence="10">
    <location>
        <begin position="19"/>
        <end position="405"/>
    </location>
</feature>
<name>A0AAU6RMA5_9STAP</name>
<feature type="transmembrane region" description="Helical" evidence="9">
    <location>
        <begin position="179"/>
        <end position="200"/>
    </location>
</feature>
<keyword evidence="4" id="KW-1003">Cell membrane</keyword>
<reference evidence="11 12" key="1">
    <citation type="submission" date="2023-04" db="EMBL/GenBank/DDBJ databases">
        <title>Macrococci isolated from food, foodproducing animals, and human clinical materials.</title>
        <authorList>
            <person name="Maslanova I."/>
            <person name="Svec P."/>
            <person name="Sedlacek I."/>
            <person name="Novakova D."/>
            <person name="Keller J.E."/>
            <person name="Schwendener S."/>
            <person name="Finstrlova A."/>
            <person name="Botka T."/>
            <person name="Kovarovic V."/>
            <person name="Petras P."/>
            <person name="Perreten V."/>
            <person name="Pantucek R."/>
        </authorList>
    </citation>
    <scope>NUCLEOTIDE SEQUENCE [LARGE SCALE GENOMIC DNA]</scope>
    <source>
        <strain evidence="11 12">CCM 8659</strain>
    </source>
</reference>
<feature type="transmembrane region" description="Helical" evidence="9">
    <location>
        <begin position="227"/>
        <end position="245"/>
    </location>
</feature>
<keyword evidence="7 9" id="KW-1133">Transmembrane helix</keyword>
<feature type="transmembrane region" description="Helical" evidence="9">
    <location>
        <begin position="318"/>
        <end position="340"/>
    </location>
</feature>
<dbReference type="AlphaFoldDB" id="A0AAU6RMA5"/>
<feature type="transmembrane region" description="Helical" evidence="9">
    <location>
        <begin position="54"/>
        <end position="75"/>
    </location>
</feature>
<protein>
    <submittedName>
        <fullName evidence="11">Sugar efflux transporter</fullName>
    </submittedName>
</protein>
<dbReference type="Proteomes" id="UP001465447">
    <property type="component" value="Chromosome"/>
</dbReference>
<feature type="transmembrane region" description="Helical" evidence="9">
    <location>
        <begin position="381"/>
        <end position="399"/>
    </location>
</feature>
<dbReference type="CDD" id="cd17471">
    <property type="entry name" value="MFS_Set"/>
    <property type="match status" value="1"/>
</dbReference>
<dbReference type="PROSITE" id="PS50850">
    <property type="entry name" value="MFS"/>
    <property type="match status" value="1"/>
</dbReference>
<evidence type="ECO:0000256" key="6">
    <source>
        <dbReference type="ARBA" id="ARBA00022692"/>
    </source>
</evidence>
<evidence type="ECO:0000256" key="1">
    <source>
        <dbReference type="ARBA" id="ARBA00004651"/>
    </source>
</evidence>
<dbReference type="KEGG" id="mpsh:QA539_02415"/>
<evidence type="ECO:0000256" key="9">
    <source>
        <dbReference type="SAM" id="Phobius"/>
    </source>
</evidence>
<comment type="similarity">
    <text evidence="2">Belongs to the major facilitator superfamily. Set transporter family.</text>
</comment>
<dbReference type="EMBL" id="CP124591">
    <property type="protein sequence ID" value="WZE71364.1"/>
    <property type="molecule type" value="Genomic_DNA"/>
</dbReference>
<evidence type="ECO:0000256" key="3">
    <source>
        <dbReference type="ARBA" id="ARBA00022448"/>
    </source>
</evidence>
<dbReference type="InterPro" id="IPR020846">
    <property type="entry name" value="MFS_dom"/>
</dbReference>
<dbReference type="GO" id="GO:0005886">
    <property type="term" value="C:plasma membrane"/>
    <property type="evidence" value="ECO:0007669"/>
    <property type="project" value="UniProtKB-SubCell"/>
</dbReference>
<accession>A0AAU6RMA5</accession>
<keyword evidence="8 9" id="KW-0472">Membrane</keyword>
<dbReference type="Pfam" id="PF07690">
    <property type="entry name" value="MFS_1"/>
    <property type="match status" value="1"/>
</dbReference>
<keyword evidence="3" id="KW-0813">Transport</keyword>
<dbReference type="GO" id="GO:0022857">
    <property type="term" value="F:transmembrane transporter activity"/>
    <property type="evidence" value="ECO:0007669"/>
    <property type="project" value="InterPro"/>
</dbReference>
<dbReference type="PANTHER" id="PTHR23535:SF2">
    <property type="entry name" value="SUGAR EFFLUX TRANSPORTER A-RELATED"/>
    <property type="match status" value="1"/>
</dbReference>
<proteinExistence type="inferred from homology"/>
<feature type="transmembrane region" description="Helical" evidence="9">
    <location>
        <begin position="265"/>
        <end position="286"/>
    </location>
</feature>
<dbReference type="InterPro" id="IPR036259">
    <property type="entry name" value="MFS_trans_sf"/>
</dbReference>
<dbReference type="InterPro" id="IPR011701">
    <property type="entry name" value="MFS"/>
</dbReference>